<evidence type="ECO:0000313" key="3">
    <source>
        <dbReference type="Proteomes" id="UP001292094"/>
    </source>
</evidence>
<dbReference type="EMBL" id="JAWZYT010000740">
    <property type="protein sequence ID" value="KAK4319591.1"/>
    <property type="molecule type" value="Genomic_DNA"/>
</dbReference>
<dbReference type="Proteomes" id="UP001292094">
    <property type="component" value="Unassembled WGS sequence"/>
</dbReference>
<evidence type="ECO:0000313" key="2">
    <source>
        <dbReference type="EMBL" id="KAK4319591.1"/>
    </source>
</evidence>
<accession>A0AAE1Q436</accession>
<dbReference type="AlphaFoldDB" id="A0AAE1Q436"/>
<feature type="chain" id="PRO_5042255866" evidence="1">
    <location>
        <begin position="23"/>
        <end position="67"/>
    </location>
</feature>
<feature type="signal peptide" evidence="1">
    <location>
        <begin position="1"/>
        <end position="22"/>
    </location>
</feature>
<evidence type="ECO:0000256" key="1">
    <source>
        <dbReference type="SAM" id="SignalP"/>
    </source>
</evidence>
<name>A0AAE1Q436_9EUCA</name>
<keyword evidence="1" id="KW-0732">Signal</keyword>
<proteinExistence type="predicted"/>
<comment type="caution">
    <text evidence="2">The sequence shown here is derived from an EMBL/GenBank/DDBJ whole genome shotgun (WGS) entry which is preliminary data.</text>
</comment>
<reference evidence="2" key="1">
    <citation type="submission" date="2023-11" db="EMBL/GenBank/DDBJ databases">
        <title>Genome assemblies of two species of porcelain crab, Petrolisthes cinctipes and Petrolisthes manimaculis (Anomura: Porcellanidae).</title>
        <authorList>
            <person name="Angst P."/>
        </authorList>
    </citation>
    <scope>NUCLEOTIDE SEQUENCE</scope>
    <source>
        <strain evidence="2">PB745_02</strain>
        <tissue evidence="2">Gill</tissue>
    </source>
</reference>
<organism evidence="2 3">
    <name type="scientific">Petrolisthes manimaculis</name>
    <dbReference type="NCBI Taxonomy" id="1843537"/>
    <lineage>
        <taxon>Eukaryota</taxon>
        <taxon>Metazoa</taxon>
        <taxon>Ecdysozoa</taxon>
        <taxon>Arthropoda</taxon>
        <taxon>Crustacea</taxon>
        <taxon>Multicrustacea</taxon>
        <taxon>Malacostraca</taxon>
        <taxon>Eumalacostraca</taxon>
        <taxon>Eucarida</taxon>
        <taxon>Decapoda</taxon>
        <taxon>Pleocyemata</taxon>
        <taxon>Anomura</taxon>
        <taxon>Galatheoidea</taxon>
        <taxon>Porcellanidae</taxon>
        <taxon>Petrolisthes</taxon>
    </lineage>
</organism>
<protein>
    <submittedName>
        <fullName evidence="2">Uncharacterized protein</fullName>
    </submittedName>
</protein>
<sequence>MKILSLLLVVMLVLTSMVSVQGEPEALPAPAPQRYQYARSSFRAGEYTGGRLSTYRTRIGGNRKGKK</sequence>
<keyword evidence="3" id="KW-1185">Reference proteome</keyword>
<gene>
    <name evidence="2" type="ORF">Pmani_009481</name>
</gene>